<keyword evidence="1" id="KW-1133">Transmembrane helix</keyword>
<accession>A0ABQ8UVE8</accession>
<feature type="transmembrane region" description="Helical" evidence="1">
    <location>
        <begin position="89"/>
        <end position="108"/>
    </location>
</feature>
<keyword evidence="1" id="KW-0472">Membrane</keyword>
<proteinExistence type="predicted"/>
<evidence type="ECO:0000313" key="2">
    <source>
        <dbReference type="EMBL" id="KAJ4462848.1"/>
    </source>
</evidence>
<feature type="transmembrane region" description="Helical" evidence="1">
    <location>
        <begin position="20"/>
        <end position="40"/>
    </location>
</feature>
<evidence type="ECO:0000256" key="1">
    <source>
        <dbReference type="SAM" id="Phobius"/>
    </source>
</evidence>
<gene>
    <name evidence="2" type="ORF">PAPYR_44</name>
</gene>
<reference evidence="2" key="1">
    <citation type="journal article" date="2022" name="bioRxiv">
        <title>Genomics of Preaxostyla Flagellates Illuminates Evolutionary Transitions and the Path Towards Mitochondrial Loss.</title>
        <authorList>
            <person name="Novak L.V.F."/>
            <person name="Treitli S.C."/>
            <person name="Pyrih J."/>
            <person name="Halakuc P."/>
            <person name="Pipaliya S.V."/>
            <person name="Vacek V."/>
            <person name="Brzon O."/>
            <person name="Soukal P."/>
            <person name="Eme L."/>
            <person name="Dacks J.B."/>
            <person name="Karnkowska A."/>
            <person name="Elias M."/>
            <person name="Hampl V."/>
        </authorList>
    </citation>
    <scope>NUCLEOTIDE SEQUENCE</scope>
    <source>
        <strain evidence="2">RCP-MX</strain>
    </source>
</reference>
<dbReference type="Proteomes" id="UP001141327">
    <property type="component" value="Unassembled WGS sequence"/>
</dbReference>
<sequence>MPAKWASSPARSSPSLSPRIVLWFIQPIGPLIHLGGSLFLSCTRDRLVSGTVPHRPAALVPSRSLPSAIPFPLAEWLVSGTSILRDANFWLEIAAMAIIGAVTVALWVKDFVRLFILPAKYSLDLYVPPLTKELAKHTMVRQQSRFNTLRAVERLRGTSTVTIQPGEALLMEDGQAAGATAAA</sequence>
<evidence type="ECO:0000313" key="3">
    <source>
        <dbReference type="Proteomes" id="UP001141327"/>
    </source>
</evidence>
<organism evidence="2 3">
    <name type="scientific">Paratrimastix pyriformis</name>
    <dbReference type="NCBI Taxonomy" id="342808"/>
    <lineage>
        <taxon>Eukaryota</taxon>
        <taxon>Metamonada</taxon>
        <taxon>Preaxostyla</taxon>
        <taxon>Paratrimastigidae</taxon>
        <taxon>Paratrimastix</taxon>
    </lineage>
</organism>
<dbReference type="EMBL" id="JAPMOS010000001">
    <property type="protein sequence ID" value="KAJ4462848.1"/>
    <property type="molecule type" value="Genomic_DNA"/>
</dbReference>
<keyword evidence="1" id="KW-0812">Transmembrane</keyword>
<comment type="caution">
    <text evidence="2">The sequence shown here is derived from an EMBL/GenBank/DDBJ whole genome shotgun (WGS) entry which is preliminary data.</text>
</comment>
<name>A0ABQ8UVE8_9EUKA</name>
<keyword evidence="3" id="KW-1185">Reference proteome</keyword>
<protein>
    <submittedName>
        <fullName evidence="2">Uncharacterized protein</fullName>
    </submittedName>
</protein>